<gene>
    <name evidence="2" type="primary">CUNH1orf141</name>
</gene>
<proteinExistence type="predicted"/>
<dbReference type="Proteomes" id="UP000694850">
    <property type="component" value="Unplaced"/>
</dbReference>
<name>A0AC54ZG53_ORYAF</name>
<protein>
    <submittedName>
        <fullName evidence="2">Uncharacterized protein C1orf141 homolog</fullName>
    </submittedName>
</protein>
<evidence type="ECO:0000313" key="2">
    <source>
        <dbReference type="RefSeq" id="XP_042639291.1"/>
    </source>
</evidence>
<dbReference type="RefSeq" id="XP_042639291.1">
    <property type="nucleotide sequence ID" value="XM_042783357.1"/>
</dbReference>
<accession>A0AC54ZG53</accession>
<reference evidence="2" key="1">
    <citation type="submission" date="2025-08" db="UniProtKB">
        <authorList>
            <consortium name="RefSeq"/>
        </authorList>
    </citation>
    <scope>IDENTIFICATION</scope>
</reference>
<evidence type="ECO:0000313" key="1">
    <source>
        <dbReference type="Proteomes" id="UP000694850"/>
    </source>
</evidence>
<organism evidence="1 2">
    <name type="scientific">Orycteropus afer afer</name>
    <dbReference type="NCBI Taxonomy" id="1230840"/>
    <lineage>
        <taxon>Eukaryota</taxon>
        <taxon>Metazoa</taxon>
        <taxon>Chordata</taxon>
        <taxon>Craniata</taxon>
        <taxon>Vertebrata</taxon>
        <taxon>Euteleostomi</taxon>
        <taxon>Mammalia</taxon>
        <taxon>Eutheria</taxon>
        <taxon>Afrotheria</taxon>
        <taxon>Tubulidentata</taxon>
        <taxon>Orycteropodidae</taxon>
        <taxon>Orycteropus</taxon>
    </lineage>
</organism>
<keyword evidence="1" id="KW-1185">Reference proteome</keyword>
<sequence length="468" mass="54168">MAEKVLEKLGILDDQAKTLLAQREKINKLQSGGRKKSLITPLTFNFQLEFEEPIAKSALKTGSRITEAKSYDIEKQKRCITFKSDPEHTNKHFENSNLRLCFNPTNAKIQENKSIERPQPTEENKKSRSIRPFLYLKDTPEVENRSHELYSHDGPVYRRSFGSSVFSPVLTIRSSAYEKERYSTLFRAQTKNKSTVTFDSVGHSEDFINERKLPPLQMNDFSIEESKSIRDYQLSEHCSVKKKTLLPLCFEDELKMPNAKIIDINSPKTAISHMEQNYTNPIIFHEAEYVQMLLLTKKKFPPHLMGNENIYSHKRTNIVLERNRGILKSLIHDQSITPSNLKMTTAWRENMKTPRFEVKCRVVEDKPKRKTNKQILEKRCQNKAYNFSQILSSLTNKFVGVPDKTVIQEMSTETGKFERMFSTMKPMNSHKPSASTVKCSKPLKNILKVHKLNTVTPLDDFLNLSNKT</sequence>